<organism evidence="2 3">
    <name type="scientific">Prorocentrum cordatum</name>
    <dbReference type="NCBI Taxonomy" id="2364126"/>
    <lineage>
        <taxon>Eukaryota</taxon>
        <taxon>Sar</taxon>
        <taxon>Alveolata</taxon>
        <taxon>Dinophyceae</taxon>
        <taxon>Prorocentrales</taxon>
        <taxon>Prorocentraceae</taxon>
        <taxon>Prorocentrum</taxon>
    </lineage>
</organism>
<evidence type="ECO:0000256" key="1">
    <source>
        <dbReference type="SAM" id="MobiDB-lite"/>
    </source>
</evidence>
<feature type="compositionally biased region" description="Gly residues" evidence="1">
    <location>
        <begin position="270"/>
        <end position="284"/>
    </location>
</feature>
<evidence type="ECO:0000313" key="2">
    <source>
        <dbReference type="EMBL" id="CAK0869125.1"/>
    </source>
</evidence>
<accession>A0ABN9V904</accession>
<proteinExistence type="predicted"/>
<sequence>MLEACFLSEARKGTTLLPPEPLSPRGDEHRREAGHYRVVDPWRSGVQRDRTNQFVRMRGTRGTATPKAAAAAARPSRRDGGGGDAQRAAAEELRRIYEEASQAQNTLASKLAQHNGVRQFSLEFSGERAPPLELRVLLPELEAAIDHLLDKLELSVERLKQLRPPAQQGPSAQALPAPSAAASSAEVVRDALERYVRDAHEAGRAASEQQRRQIQELTAASPLFAPAMSPVLNRRLSAALSKTGSPHSSRPSSPPGEEPLCDLQLPAAACGGGAPGGESGGDCGGTPRAVAGGCSSPGEHLKGAAPLPFS</sequence>
<feature type="compositionally biased region" description="Low complexity" evidence="1">
    <location>
        <begin position="60"/>
        <end position="74"/>
    </location>
</feature>
<protein>
    <submittedName>
        <fullName evidence="2">Uncharacterized protein</fullName>
    </submittedName>
</protein>
<comment type="caution">
    <text evidence="2">The sequence shown here is derived from an EMBL/GenBank/DDBJ whole genome shotgun (WGS) entry which is preliminary data.</text>
</comment>
<reference evidence="2" key="1">
    <citation type="submission" date="2023-10" db="EMBL/GenBank/DDBJ databases">
        <authorList>
            <person name="Chen Y."/>
            <person name="Shah S."/>
            <person name="Dougan E. K."/>
            <person name="Thang M."/>
            <person name="Chan C."/>
        </authorList>
    </citation>
    <scope>NUCLEOTIDE SEQUENCE [LARGE SCALE GENOMIC DNA]</scope>
</reference>
<dbReference type="EMBL" id="CAUYUJ010016821">
    <property type="protein sequence ID" value="CAK0869125.1"/>
    <property type="molecule type" value="Genomic_DNA"/>
</dbReference>
<feature type="non-terminal residue" evidence="2">
    <location>
        <position position="310"/>
    </location>
</feature>
<keyword evidence="3" id="KW-1185">Reference proteome</keyword>
<evidence type="ECO:0000313" key="3">
    <source>
        <dbReference type="Proteomes" id="UP001189429"/>
    </source>
</evidence>
<feature type="region of interest" description="Disordered" evidence="1">
    <location>
        <begin position="14"/>
        <end position="36"/>
    </location>
</feature>
<feature type="region of interest" description="Disordered" evidence="1">
    <location>
        <begin position="239"/>
        <end position="310"/>
    </location>
</feature>
<name>A0ABN9V904_9DINO</name>
<gene>
    <name evidence="2" type="ORF">PCOR1329_LOCUS55585</name>
</gene>
<feature type="region of interest" description="Disordered" evidence="1">
    <location>
        <begin position="58"/>
        <end position="88"/>
    </location>
</feature>
<dbReference type="Proteomes" id="UP001189429">
    <property type="component" value="Unassembled WGS sequence"/>
</dbReference>
<feature type="compositionally biased region" description="Basic and acidic residues" evidence="1">
    <location>
        <begin position="25"/>
        <end position="36"/>
    </location>
</feature>